<reference evidence="4 5" key="1">
    <citation type="submission" date="2016-09" db="EMBL/GenBank/DDBJ databases">
        <title>Extensive genetic diversity and differential bi-allelic expression allows diatom success in the polar Southern Ocean.</title>
        <authorList>
            <consortium name="DOE Joint Genome Institute"/>
            <person name="Mock T."/>
            <person name="Otillar R.P."/>
            <person name="Strauss J."/>
            <person name="Dupont C."/>
            <person name="Frickenhaus S."/>
            <person name="Maumus F."/>
            <person name="Mcmullan M."/>
            <person name="Sanges R."/>
            <person name="Schmutz J."/>
            <person name="Toseland A."/>
            <person name="Valas R."/>
            <person name="Veluchamy A."/>
            <person name="Ward B.J."/>
            <person name="Allen A."/>
            <person name="Barry K."/>
            <person name="Falciatore A."/>
            <person name="Ferrante M."/>
            <person name="Fortunato A.E."/>
            <person name="Gloeckner G."/>
            <person name="Gruber A."/>
            <person name="Hipkin R."/>
            <person name="Janech M."/>
            <person name="Kroth P."/>
            <person name="Leese F."/>
            <person name="Lindquist E."/>
            <person name="Lyon B.R."/>
            <person name="Martin J."/>
            <person name="Mayer C."/>
            <person name="Parker M."/>
            <person name="Quesneville H."/>
            <person name="Raymond J."/>
            <person name="Uhlig C."/>
            <person name="Valentin K.U."/>
            <person name="Worden A.Z."/>
            <person name="Armbrust E.V."/>
            <person name="Bowler C."/>
            <person name="Green B."/>
            <person name="Moulton V."/>
            <person name="Van Oosterhout C."/>
            <person name="Grigoriev I."/>
        </authorList>
    </citation>
    <scope>NUCLEOTIDE SEQUENCE [LARGE SCALE GENOMIC DNA]</scope>
    <source>
        <strain evidence="4 5">CCMP1102</strain>
    </source>
</reference>
<dbReference type="InterPro" id="IPR006970">
    <property type="entry name" value="PT"/>
</dbReference>
<sequence>SDNPTERPSKNPTMNPTERPSKNPTMNPANKPTEEQFPANGAGLTLEPTRDTHTQDLIKIEDDEDISEAESISLSSSSKRSSFL</sequence>
<feature type="compositionally biased region" description="Basic and acidic residues" evidence="3">
    <location>
        <begin position="48"/>
        <end position="60"/>
    </location>
</feature>
<name>A0A1E7FN79_9STRA</name>
<evidence type="ECO:0000313" key="4">
    <source>
        <dbReference type="EMBL" id="OEU19621.1"/>
    </source>
</evidence>
<accession>A0A1E7FN79</accession>
<evidence type="ECO:0000256" key="1">
    <source>
        <dbReference type="ARBA" id="ARBA00022729"/>
    </source>
</evidence>
<dbReference type="EMBL" id="KV784355">
    <property type="protein sequence ID" value="OEU19621.1"/>
    <property type="molecule type" value="Genomic_DNA"/>
</dbReference>
<organism evidence="4 5">
    <name type="scientific">Fragilariopsis cylindrus CCMP1102</name>
    <dbReference type="NCBI Taxonomy" id="635003"/>
    <lineage>
        <taxon>Eukaryota</taxon>
        <taxon>Sar</taxon>
        <taxon>Stramenopiles</taxon>
        <taxon>Ochrophyta</taxon>
        <taxon>Bacillariophyta</taxon>
        <taxon>Bacillariophyceae</taxon>
        <taxon>Bacillariophycidae</taxon>
        <taxon>Bacillariales</taxon>
        <taxon>Bacillariaceae</taxon>
        <taxon>Fragilariopsis</taxon>
    </lineage>
</organism>
<keyword evidence="1" id="KW-0732">Signal</keyword>
<evidence type="ECO:0000256" key="2">
    <source>
        <dbReference type="ARBA" id="ARBA00022737"/>
    </source>
</evidence>
<proteinExistence type="predicted"/>
<dbReference type="KEGG" id="fcy:FRACYDRAFT_182396"/>
<protein>
    <submittedName>
        <fullName evidence="4">Uncharacterized protein</fullName>
    </submittedName>
</protein>
<feature type="region of interest" description="Disordered" evidence="3">
    <location>
        <begin position="1"/>
        <end position="84"/>
    </location>
</feature>
<dbReference type="AlphaFoldDB" id="A0A1E7FN79"/>
<gene>
    <name evidence="4" type="ORF">FRACYDRAFT_182396</name>
</gene>
<feature type="non-terminal residue" evidence="4">
    <location>
        <position position="1"/>
    </location>
</feature>
<dbReference type="InParanoid" id="A0A1E7FN79"/>
<dbReference type="Pfam" id="PF04886">
    <property type="entry name" value="PT"/>
    <property type="match status" value="1"/>
</dbReference>
<feature type="compositionally biased region" description="Low complexity" evidence="3">
    <location>
        <begin position="69"/>
        <end position="84"/>
    </location>
</feature>
<keyword evidence="2" id="KW-0677">Repeat</keyword>
<evidence type="ECO:0000313" key="5">
    <source>
        <dbReference type="Proteomes" id="UP000095751"/>
    </source>
</evidence>
<keyword evidence="5" id="KW-1185">Reference proteome</keyword>
<evidence type="ECO:0000256" key="3">
    <source>
        <dbReference type="SAM" id="MobiDB-lite"/>
    </source>
</evidence>
<feature type="compositionally biased region" description="Polar residues" evidence="3">
    <location>
        <begin position="10"/>
        <end position="30"/>
    </location>
</feature>
<dbReference type="Proteomes" id="UP000095751">
    <property type="component" value="Unassembled WGS sequence"/>
</dbReference>